<dbReference type="Gene3D" id="1.10.1660.10">
    <property type="match status" value="1"/>
</dbReference>
<dbReference type="PROSITE" id="PS50937">
    <property type="entry name" value="HTH_MERR_2"/>
    <property type="match status" value="1"/>
</dbReference>
<dbReference type="EMBL" id="FNOK01000023">
    <property type="protein sequence ID" value="SDY29154.1"/>
    <property type="molecule type" value="Genomic_DNA"/>
</dbReference>
<dbReference type="Proteomes" id="UP000199529">
    <property type="component" value="Unassembled WGS sequence"/>
</dbReference>
<dbReference type="PRINTS" id="PR00040">
    <property type="entry name" value="HTHMERR"/>
</dbReference>
<proteinExistence type="predicted"/>
<gene>
    <name evidence="3" type="ORF">SAMN05216215_102366</name>
</gene>
<reference evidence="4" key="1">
    <citation type="submission" date="2016-10" db="EMBL/GenBank/DDBJ databases">
        <authorList>
            <person name="Varghese N."/>
            <person name="Submissions S."/>
        </authorList>
    </citation>
    <scope>NUCLEOTIDE SEQUENCE [LARGE SCALE GENOMIC DNA]</scope>
    <source>
        <strain evidence="4">CGMCC 4.3530</strain>
    </source>
</reference>
<dbReference type="Pfam" id="PF13411">
    <property type="entry name" value="MerR_1"/>
    <property type="match status" value="1"/>
</dbReference>
<dbReference type="SUPFAM" id="SSF46955">
    <property type="entry name" value="Putative DNA-binding domain"/>
    <property type="match status" value="1"/>
</dbReference>
<keyword evidence="4" id="KW-1185">Reference proteome</keyword>
<keyword evidence="1 3" id="KW-0238">DNA-binding</keyword>
<dbReference type="InterPro" id="IPR047057">
    <property type="entry name" value="MerR_fam"/>
</dbReference>
<name>A0A1H3IQN8_9PSEU</name>
<evidence type="ECO:0000259" key="2">
    <source>
        <dbReference type="PROSITE" id="PS50937"/>
    </source>
</evidence>
<dbReference type="PANTHER" id="PTHR30204">
    <property type="entry name" value="REDOX-CYCLING DRUG-SENSING TRANSCRIPTIONAL ACTIVATOR SOXR"/>
    <property type="match status" value="1"/>
</dbReference>
<organism evidence="3 4">
    <name type="scientific">Saccharopolyspora shandongensis</name>
    <dbReference type="NCBI Taxonomy" id="418495"/>
    <lineage>
        <taxon>Bacteria</taxon>
        <taxon>Bacillati</taxon>
        <taxon>Actinomycetota</taxon>
        <taxon>Actinomycetes</taxon>
        <taxon>Pseudonocardiales</taxon>
        <taxon>Pseudonocardiaceae</taxon>
        <taxon>Saccharopolyspora</taxon>
    </lineage>
</organism>
<sequence>MRSQELADLAGVTVRTLRHYHQIGLLPEPRRSSNGYRRYTAVHLVRLLRIRHLAELGVSLADVPAMLDDESTDTSATILERVEAGIDSQIERLKAQRDLVRALRVEGRSPDIPADVHGDLTRLHDVARLPPDATRLDLDVATLMGHLPGSDVRARREELAAVGEHAQSAEFLDALRCLAEMPPDATDERRQRVADELRTHVQAIRSGTSSSLPVRAAPLIGQLLEQYLNAAQLDTLVRIAQ</sequence>
<dbReference type="AlphaFoldDB" id="A0A1H3IQN8"/>
<dbReference type="InterPro" id="IPR009061">
    <property type="entry name" value="DNA-bd_dom_put_sf"/>
</dbReference>
<dbReference type="STRING" id="418495.SAMN05216215_102366"/>
<dbReference type="RefSeq" id="WP_177226655.1">
    <property type="nucleotide sequence ID" value="NZ_FNOK01000023.1"/>
</dbReference>
<dbReference type="PANTHER" id="PTHR30204:SF93">
    <property type="entry name" value="HTH MERR-TYPE DOMAIN-CONTAINING PROTEIN"/>
    <property type="match status" value="1"/>
</dbReference>
<dbReference type="GO" id="GO:0003700">
    <property type="term" value="F:DNA-binding transcription factor activity"/>
    <property type="evidence" value="ECO:0007669"/>
    <property type="project" value="InterPro"/>
</dbReference>
<feature type="domain" description="HTH merR-type" evidence="2">
    <location>
        <begin position="1"/>
        <end position="69"/>
    </location>
</feature>
<dbReference type="InterPro" id="IPR000551">
    <property type="entry name" value="MerR-type_HTH_dom"/>
</dbReference>
<dbReference type="CDD" id="cd01106">
    <property type="entry name" value="HTH_TipAL-Mta"/>
    <property type="match status" value="1"/>
</dbReference>
<dbReference type="SMART" id="SM00422">
    <property type="entry name" value="HTH_MERR"/>
    <property type="match status" value="1"/>
</dbReference>
<accession>A0A1H3IQN8</accession>
<evidence type="ECO:0000313" key="3">
    <source>
        <dbReference type="EMBL" id="SDY29154.1"/>
    </source>
</evidence>
<evidence type="ECO:0000313" key="4">
    <source>
        <dbReference type="Proteomes" id="UP000199529"/>
    </source>
</evidence>
<evidence type="ECO:0000256" key="1">
    <source>
        <dbReference type="ARBA" id="ARBA00023125"/>
    </source>
</evidence>
<dbReference type="GO" id="GO:0003677">
    <property type="term" value="F:DNA binding"/>
    <property type="evidence" value="ECO:0007669"/>
    <property type="project" value="UniProtKB-KW"/>
</dbReference>
<protein>
    <submittedName>
        <fullName evidence="3">DNA-binding transcriptional regulator, MerR family</fullName>
    </submittedName>
</protein>